<organism evidence="1 2">
    <name type="scientific">Penicillium alfredii</name>
    <dbReference type="NCBI Taxonomy" id="1506179"/>
    <lineage>
        <taxon>Eukaryota</taxon>
        <taxon>Fungi</taxon>
        <taxon>Dikarya</taxon>
        <taxon>Ascomycota</taxon>
        <taxon>Pezizomycotina</taxon>
        <taxon>Eurotiomycetes</taxon>
        <taxon>Eurotiomycetidae</taxon>
        <taxon>Eurotiales</taxon>
        <taxon>Aspergillaceae</taxon>
        <taxon>Penicillium</taxon>
    </lineage>
</organism>
<keyword evidence="2" id="KW-1185">Reference proteome</keyword>
<dbReference type="AlphaFoldDB" id="A0A9W9KCG3"/>
<comment type="caution">
    <text evidence="1">The sequence shown here is derived from an EMBL/GenBank/DDBJ whole genome shotgun (WGS) entry which is preliminary data.</text>
</comment>
<dbReference type="Proteomes" id="UP001141434">
    <property type="component" value="Unassembled WGS sequence"/>
</dbReference>
<evidence type="ECO:0000313" key="1">
    <source>
        <dbReference type="EMBL" id="KAJ5101310.1"/>
    </source>
</evidence>
<dbReference type="GeneID" id="81393282"/>
<sequence>MMIRFGQSEREHCVRDIQLSWALGGRGANIQGPSNISPKAWTGVLSAGCAALNPYGYIPEEHYDPSQSGQFTSVLVANLHDLLYDHGASNRMTGMMYTAGAGLAKDDIAVAYSVGMVDAIARRISRLPEGEDLIFGDSVYMITFSWAPFNTRYRTWERFIKYTRILQAFSSPDASRILEISRRGKVLAVSDQDLENIPVSESWDAAMNPSSPSRLTPRVTEAYTLPPALVVFEKYGISQPRLCAECEPTYQASVNTTDQFHAIAGIPQAVVSRDSVALAVGLRRVAILAATTDHSSGEYCCDACACKLGAWVDNLSYKVLVSMMESEPKSTPKEWMLENYLVIYATLWPVCAISILSGFDVIANAKFQPGAMGERDAVDC</sequence>
<protein>
    <submittedName>
        <fullName evidence="1">Uncharacterized protein</fullName>
    </submittedName>
</protein>
<dbReference type="EMBL" id="JAPMSZ010000005">
    <property type="protein sequence ID" value="KAJ5101310.1"/>
    <property type="molecule type" value="Genomic_DNA"/>
</dbReference>
<proteinExistence type="predicted"/>
<name>A0A9W9KCG3_9EURO</name>
<dbReference type="OrthoDB" id="2897099at2759"/>
<gene>
    <name evidence="1" type="ORF">NUU61_003532</name>
</gene>
<evidence type="ECO:0000313" key="2">
    <source>
        <dbReference type="Proteomes" id="UP001141434"/>
    </source>
</evidence>
<reference evidence="1" key="1">
    <citation type="submission" date="2022-11" db="EMBL/GenBank/DDBJ databases">
        <authorList>
            <person name="Petersen C."/>
        </authorList>
    </citation>
    <scope>NUCLEOTIDE SEQUENCE</scope>
    <source>
        <strain evidence="1">IBT 34128</strain>
    </source>
</reference>
<accession>A0A9W9KCG3</accession>
<dbReference type="RefSeq" id="XP_056512141.1">
    <property type="nucleotide sequence ID" value="XM_056654114.1"/>
</dbReference>
<reference evidence="1" key="2">
    <citation type="journal article" date="2023" name="IMA Fungus">
        <title>Comparative genomic study of the Penicillium genus elucidates a diverse pangenome and 15 lateral gene transfer events.</title>
        <authorList>
            <person name="Petersen C."/>
            <person name="Sorensen T."/>
            <person name="Nielsen M.R."/>
            <person name="Sondergaard T.E."/>
            <person name="Sorensen J.L."/>
            <person name="Fitzpatrick D.A."/>
            <person name="Frisvad J.C."/>
            <person name="Nielsen K.L."/>
        </authorList>
    </citation>
    <scope>NUCLEOTIDE SEQUENCE</scope>
    <source>
        <strain evidence="1">IBT 34128</strain>
    </source>
</reference>